<feature type="compositionally biased region" description="Pro residues" evidence="10">
    <location>
        <begin position="290"/>
        <end position="308"/>
    </location>
</feature>
<dbReference type="RefSeq" id="XP_034256013.1">
    <property type="nucleotide sequence ID" value="XM_034400122.1"/>
</dbReference>
<dbReference type="PANTHER" id="PTHR44899">
    <property type="entry name" value="CAMK FAMILY PROTEIN KINASE"/>
    <property type="match status" value="1"/>
</dbReference>
<keyword evidence="4" id="KW-0808">Transferase</keyword>
<keyword evidence="7" id="KW-0067">ATP-binding</keyword>
<keyword evidence="6" id="KW-0418">Kinase</keyword>
<keyword evidence="3" id="KW-0723">Serine/threonine-protein kinase</keyword>
<dbReference type="SUPFAM" id="SSF56112">
    <property type="entry name" value="Protein kinase-like (PK-like)"/>
    <property type="match status" value="1"/>
</dbReference>
<dbReference type="PROSITE" id="PS00108">
    <property type="entry name" value="PROTEIN_KINASE_ST"/>
    <property type="match status" value="1"/>
</dbReference>
<dbReference type="GO" id="GO:0005524">
    <property type="term" value="F:ATP binding"/>
    <property type="evidence" value="ECO:0007669"/>
    <property type="project" value="UniProtKB-KW"/>
</dbReference>
<dbReference type="GeneID" id="117654000"/>
<dbReference type="InParanoid" id="A0A6P9ACT1"/>
<evidence type="ECO:0000313" key="12">
    <source>
        <dbReference type="Proteomes" id="UP000515158"/>
    </source>
</evidence>
<name>A0A6P9ACT1_THRPL</name>
<evidence type="ECO:0000256" key="6">
    <source>
        <dbReference type="ARBA" id="ARBA00022777"/>
    </source>
</evidence>
<dbReference type="PROSITE" id="PS50011">
    <property type="entry name" value="PROTEIN_KINASE_DOM"/>
    <property type="match status" value="1"/>
</dbReference>
<evidence type="ECO:0000256" key="4">
    <source>
        <dbReference type="ARBA" id="ARBA00022679"/>
    </source>
</evidence>
<gene>
    <name evidence="13" type="primary">LOC117654000</name>
</gene>
<evidence type="ECO:0000259" key="11">
    <source>
        <dbReference type="PROSITE" id="PS50011"/>
    </source>
</evidence>
<dbReference type="GO" id="GO:0004674">
    <property type="term" value="F:protein serine/threonine kinase activity"/>
    <property type="evidence" value="ECO:0007669"/>
    <property type="project" value="UniProtKB-KW"/>
</dbReference>
<evidence type="ECO:0000256" key="1">
    <source>
        <dbReference type="ARBA" id="ARBA00010886"/>
    </source>
</evidence>
<dbReference type="InterPro" id="IPR051131">
    <property type="entry name" value="NEK_Ser/Thr_kinase_NIMA"/>
</dbReference>
<feature type="domain" description="Protein kinase" evidence="11">
    <location>
        <begin position="8"/>
        <end position="271"/>
    </location>
</feature>
<dbReference type="FunFam" id="3.30.200.20:FF:000042">
    <property type="entry name" value="Aurora kinase A"/>
    <property type="match status" value="1"/>
</dbReference>
<dbReference type="AlphaFoldDB" id="A0A6P9ACT1"/>
<reference evidence="13" key="1">
    <citation type="submission" date="2025-08" db="UniProtKB">
        <authorList>
            <consortium name="RefSeq"/>
        </authorList>
    </citation>
    <scope>IDENTIFICATION</scope>
    <source>
        <tissue evidence="13">Total insect</tissue>
    </source>
</reference>
<evidence type="ECO:0000256" key="7">
    <source>
        <dbReference type="ARBA" id="ARBA00022840"/>
    </source>
</evidence>
<evidence type="ECO:0000256" key="5">
    <source>
        <dbReference type="ARBA" id="ARBA00022741"/>
    </source>
</evidence>
<comment type="similarity">
    <text evidence="1">Belongs to the protein kinase superfamily. NEK Ser/Thr protein kinase family. NIMA subfamily.</text>
</comment>
<dbReference type="Gene3D" id="3.30.200.20">
    <property type="entry name" value="Phosphorylase Kinase, domain 1"/>
    <property type="match status" value="1"/>
</dbReference>
<dbReference type="InterPro" id="IPR000719">
    <property type="entry name" value="Prot_kinase_dom"/>
</dbReference>
<dbReference type="OrthoDB" id="248923at2759"/>
<dbReference type="Proteomes" id="UP000515158">
    <property type="component" value="Unplaced"/>
</dbReference>
<feature type="region of interest" description="Disordered" evidence="10">
    <location>
        <begin position="286"/>
        <end position="316"/>
    </location>
</feature>
<proteinExistence type="inferred from homology"/>
<accession>A0A6P9ACT1</accession>
<evidence type="ECO:0000256" key="3">
    <source>
        <dbReference type="ARBA" id="ARBA00022527"/>
    </source>
</evidence>
<protein>
    <recommendedName>
        <fullName evidence="2">non-specific serine/threonine protein kinase</fullName>
        <ecNumber evidence="2">2.7.11.1</ecNumber>
    </recommendedName>
</protein>
<keyword evidence="5" id="KW-0547">Nucleotide-binding</keyword>
<dbReference type="InterPro" id="IPR008271">
    <property type="entry name" value="Ser/Thr_kinase_AS"/>
</dbReference>
<evidence type="ECO:0000313" key="13">
    <source>
        <dbReference type="RefSeq" id="XP_034256013.1"/>
    </source>
</evidence>
<evidence type="ECO:0000256" key="10">
    <source>
        <dbReference type="SAM" id="MobiDB-lite"/>
    </source>
</evidence>
<feature type="compositionally biased region" description="Low complexity" evidence="10">
    <location>
        <begin position="656"/>
        <end position="669"/>
    </location>
</feature>
<dbReference type="Pfam" id="PF00069">
    <property type="entry name" value="Pkinase"/>
    <property type="match status" value="1"/>
</dbReference>
<dbReference type="CDD" id="cd08217">
    <property type="entry name" value="STKc_Nek2"/>
    <property type="match status" value="1"/>
</dbReference>
<feature type="region of interest" description="Disordered" evidence="10">
    <location>
        <begin position="512"/>
        <end position="536"/>
    </location>
</feature>
<dbReference type="SMART" id="SM00220">
    <property type="entry name" value="S_TKc"/>
    <property type="match status" value="1"/>
</dbReference>
<evidence type="ECO:0000256" key="2">
    <source>
        <dbReference type="ARBA" id="ARBA00012513"/>
    </source>
</evidence>
<sequence length="759" mass="85152">MTYRLNDFDVLELIGSGSFGSCYKVRNRHTHEIIVWKVIEYGCLSEEKKQLLVTEVSLLRDLRHPHIVRYFDRIVCKETKQLYILIEYCPGGDLATVIKTCVRNNTYVEERFVWKVLYQLISALQTCHSWVSSTVILHRDIKPANVFLDDSGNVKLGDFGLACKLDADQPGCIETMVGTPFYMSPEVLKGEMYDSKSDVWSLGCLVYELCARKPPFHAHNITELASKVSKGRYERIPHNYSDSLQKVLSSLLQVNQDQRPSIFDLICHPVILSNLPVESDGGISCKIARRPPPPPPVVVSSRAPPPSPVDRDPERVSKDAFQSEWLARLQSLRDKEASLRHRELELDEREHSLNRREHRLALMERAVRDKMVLAEVYLKRSKENRCGPTSVPRPQPQAWNEIDESFSADAGDTSVMPTSALMDPKQVPRPPNFVSKPENSAVFQGRHVYFDDPKQPRVPPQIPAKPSFAKIAEAIRSNRAQIDTETKPRMQQKILHLPGYTGPAITVDVPISETSDFPLGPDLSPLPDKPQPSSPSVKLTVLFDDREELHRATSRIDALNLESKRPVLKGHQTKDLYNKTDVSPAQAQLMRQNTFTSTAYNSRSIGASVDSLLDAKHPSSPHKINTLPEKFPFPSEVVLRKNAFGGSARRRRKSSCRSSTPQSSESKSSLENGRENVENAKNHAMLLYHKGNKTLADGDFSRRRSFTSVKGKENLIGKDMPPIPKKQAATSLLALPSNAAAAASAVVSRSKKSHVSFLR</sequence>
<feature type="region of interest" description="Disordered" evidence="10">
    <location>
        <begin position="644"/>
        <end position="674"/>
    </location>
</feature>
<comment type="catalytic activity">
    <reaction evidence="8">
        <text>L-threonyl-[protein] + ATP = O-phospho-L-threonyl-[protein] + ADP + H(+)</text>
        <dbReference type="Rhea" id="RHEA:46608"/>
        <dbReference type="Rhea" id="RHEA-COMP:11060"/>
        <dbReference type="Rhea" id="RHEA-COMP:11605"/>
        <dbReference type="ChEBI" id="CHEBI:15378"/>
        <dbReference type="ChEBI" id="CHEBI:30013"/>
        <dbReference type="ChEBI" id="CHEBI:30616"/>
        <dbReference type="ChEBI" id="CHEBI:61977"/>
        <dbReference type="ChEBI" id="CHEBI:456216"/>
        <dbReference type="EC" id="2.7.11.1"/>
    </reaction>
</comment>
<comment type="catalytic activity">
    <reaction evidence="9">
        <text>L-seryl-[protein] + ATP = O-phospho-L-seryl-[protein] + ADP + H(+)</text>
        <dbReference type="Rhea" id="RHEA:17989"/>
        <dbReference type="Rhea" id="RHEA-COMP:9863"/>
        <dbReference type="Rhea" id="RHEA-COMP:11604"/>
        <dbReference type="ChEBI" id="CHEBI:15378"/>
        <dbReference type="ChEBI" id="CHEBI:29999"/>
        <dbReference type="ChEBI" id="CHEBI:30616"/>
        <dbReference type="ChEBI" id="CHEBI:83421"/>
        <dbReference type="ChEBI" id="CHEBI:456216"/>
        <dbReference type="EC" id="2.7.11.1"/>
    </reaction>
</comment>
<dbReference type="KEGG" id="tpal:117654000"/>
<evidence type="ECO:0000256" key="9">
    <source>
        <dbReference type="ARBA" id="ARBA00048679"/>
    </source>
</evidence>
<dbReference type="FunFam" id="1.10.510.10:FF:000571">
    <property type="entry name" value="Maternal embryonic leucine zipper kinase"/>
    <property type="match status" value="1"/>
</dbReference>
<dbReference type="PANTHER" id="PTHR44899:SF10">
    <property type="entry name" value="NIMA-RELATED KINASE 2"/>
    <property type="match status" value="1"/>
</dbReference>
<organism evidence="13">
    <name type="scientific">Thrips palmi</name>
    <name type="common">Melon thrips</name>
    <dbReference type="NCBI Taxonomy" id="161013"/>
    <lineage>
        <taxon>Eukaryota</taxon>
        <taxon>Metazoa</taxon>
        <taxon>Ecdysozoa</taxon>
        <taxon>Arthropoda</taxon>
        <taxon>Hexapoda</taxon>
        <taxon>Insecta</taxon>
        <taxon>Pterygota</taxon>
        <taxon>Neoptera</taxon>
        <taxon>Paraneoptera</taxon>
        <taxon>Thysanoptera</taxon>
        <taxon>Terebrantia</taxon>
        <taxon>Thripoidea</taxon>
        <taxon>Thripidae</taxon>
        <taxon>Thrips</taxon>
    </lineage>
</organism>
<dbReference type="InterPro" id="IPR011009">
    <property type="entry name" value="Kinase-like_dom_sf"/>
</dbReference>
<dbReference type="Gene3D" id="1.10.510.10">
    <property type="entry name" value="Transferase(Phosphotransferase) domain 1"/>
    <property type="match status" value="1"/>
</dbReference>
<keyword evidence="12" id="KW-1185">Reference proteome</keyword>
<dbReference type="EC" id="2.7.11.1" evidence="2"/>
<evidence type="ECO:0000256" key="8">
    <source>
        <dbReference type="ARBA" id="ARBA00047899"/>
    </source>
</evidence>